<organism evidence="1">
    <name type="scientific">Streptomyces sp. NBC_00119</name>
    <dbReference type="NCBI Taxonomy" id="2975659"/>
    <lineage>
        <taxon>Bacteria</taxon>
        <taxon>Bacillati</taxon>
        <taxon>Actinomycetota</taxon>
        <taxon>Actinomycetes</taxon>
        <taxon>Kitasatosporales</taxon>
        <taxon>Streptomycetaceae</taxon>
        <taxon>Streptomyces</taxon>
    </lineage>
</organism>
<dbReference type="EMBL" id="CP108195">
    <property type="protein sequence ID" value="WTS16887.1"/>
    <property type="molecule type" value="Genomic_DNA"/>
</dbReference>
<sequence>MMFPEGPRIPALTEAESQVVDAYVAVLKRLGGANPAQTTGTYTALRAAQALVSEARELRDALSLMFERHEKEIHARTMAKALECLEGDRLLHRLGPPGDEKFPDTSP</sequence>
<gene>
    <name evidence="1" type="ORF">OHU69_41010</name>
</gene>
<proteinExistence type="predicted"/>
<reference evidence="1" key="1">
    <citation type="submission" date="2022-10" db="EMBL/GenBank/DDBJ databases">
        <title>The complete genomes of actinobacterial strains from the NBC collection.</title>
        <authorList>
            <person name="Joergensen T.S."/>
            <person name="Alvarez Arevalo M."/>
            <person name="Sterndorff E.B."/>
            <person name="Faurdal D."/>
            <person name="Vuksanovic O."/>
            <person name="Mourched A.-S."/>
            <person name="Charusanti P."/>
            <person name="Shaw S."/>
            <person name="Blin K."/>
            <person name="Weber T."/>
        </authorList>
    </citation>
    <scope>NUCLEOTIDE SEQUENCE</scope>
    <source>
        <strain evidence="1">NBC_00119</strain>
    </source>
</reference>
<name>A0AAU1UHE0_9ACTN</name>
<evidence type="ECO:0000313" key="1">
    <source>
        <dbReference type="EMBL" id="WTS16887.1"/>
    </source>
</evidence>
<accession>A0AAU1UHE0</accession>
<dbReference type="AlphaFoldDB" id="A0AAU1UHE0"/>
<protein>
    <submittedName>
        <fullName evidence="1">Uncharacterized protein</fullName>
    </submittedName>
</protein>